<sequence>MDWYYEVMDPTSPGILDEPPINFECLLVTGDRFVDTYHIQCGFPLNLFLIYWLVIFFMGIIVAKISRKVWVFPAVVICGFVIYLFINIKVVSVGIDHGYILKREFWGQVSHLILSPIFGY</sequence>
<keyword evidence="1" id="KW-0472">Membrane</keyword>
<feature type="transmembrane region" description="Helical" evidence="1">
    <location>
        <begin position="69"/>
        <end position="86"/>
    </location>
</feature>
<gene>
    <name evidence="2" type="ORF">UV09_C0035G0001</name>
</gene>
<dbReference type="EMBL" id="LCDD01000035">
    <property type="protein sequence ID" value="KKS45525.1"/>
    <property type="molecule type" value="Genomic_DNA"/>
</dbReference>
<reference evidence="2 3" key="1">
    <citation type="journal article" date="2015" name="Nature">
        <title>rRNA introns, odd ribosomes, and small enigmatic genomes across a large radiation of phyla.</title>
        <authorList>
            <person name="Brown C.T."/>
            <person name="Hug L.A."/>
            <person name="Thomas B.C."/>
            <person name="Sharon I."/>
            <person name="Castelle C.J."/>
            <person name="Singh A."/>
            <person name="Wilkins M.J."/>
            <person name="Williams K.H."/>
            <person name="Banfield J.F."/>
        </authorList>
    </citation>
    <scope>NUCLEOTIDE SEQUENCE [LARGE SCALE GENOMIC DNA]</scope>
</reference>
<feature type="transmembrane region" description="Helical" evidence="1">
    <location>
        <begin position="43"/>
        <end position="62"/>
    </location>
</feature>
<comment type="caution">
    <text evidence="2">The sequence shown here is derived from an EMBL/GenBank/DDBJ whole genome shotgun (WGS) entry which is preliminary data.</text>
</comment>
<evidence type="ECO:0000256" key="1">
    <source>
        <dbReference type="SAM" id="Phobius"/>
    </source>
</evidence>
<organism evidence="2 3">
    <name type="scientific">Candidatus Gottesmanbacteria bacterium GW2011_GWA2_42_18</name>
    <dbReference type="NCBI Taxonomy" id="1618442"/>
    <lineage>
        <taxon>Bacteria</taxon>
        <taxon>Candidatus Gottesmaniibacteriota</taxon>
    </lineage>
</organism>
<dbReference type="Proteomes" id="UP000034320">
    <property type="component" value="Unassembled WGS sequence"/>
</dbReference>
<name>A0A0G0Z9Z0_9BACT</name>
<proteinExistence type="predicted"/>
<evidence type="ECO:0000313" key="2">
    <source>
        <dbReference type="EMBL" id="KKS45525.1"/>
    </source>
</evidence>
<dbReference type="AlphaFoldDB" id="A0A0G0Z9Z0"/>
<protein>
    <submittedName>
        <fullName evidence="2">Uncharacterized protein</fullName>
    </submittedName>
</protein>
<keyword evidence="1" id="KW-1133">Transmembrane helix</keyword>
<keyword evidence="1" id="KW-0812">Transmembrane</keyword>
<accession>A0A0G0Z9Z0</accession>
<evidence type="ECO:0000313" key="3">
    <source>
        <dbReference type="Proteomes" id="UP000034320"/>
    </source>
</evidence>